<evidence type="ECO:0000313" key="5">
    <source>
        <dbReference type="EMBL" id="KAK4045247.1"/>
    </source>
</evidence>
<dbReference type="InterPro" id="IPR010998">
    <property type="entry name" value="Integrase_recombinase_N"/>
</dbReference>
<dbReference type="Gene3D" id="1.10.443.10">
    <property type="entry name" value="Intergrase catalytic core"/>
    <property type="match status" value="1"/>
</dbReference>
<dbReference type="Pfam" id="PF00589">
    <property type="entry name" value="Phage_integrase"/>
    <property type="match status" value="1"/>
</dbReference>
<evidence type="ECO:0000256" key="3">
    <source>
        <dbReference type="SAM" id="MobiDB-lite"/>
    </source>
</evidence>
<feature type="compositionally biased region" description="Basic and acidic residues" evidence="3">
    <location>
        <begin position="98"/>
        <end position="114"/>
    </location>
</feature>
<feature type="compositionally biased region" description="Low complexity" evidence="3">
    <location>
        <begin position="64"/>
        <end position="77"/>
    </location>
</feature>
<feature type="region of interest" description="Disordered" evidence="3">
    <location>
        <begin position="28"/>
        <end position="114"/>
    </location>
</feature>
<keyword evidence="6" id="KW-1185">Reference proteome</keyword>
<proteinExistence type="predicted"/>
<evidence type="ECO:0000256" key="1">
    <source>
        <dbReference type="ARBA" id="ARBA00023125"/>
    </source>
</evidence>
<reference evidence="5 6" key="1">
    <citation type="journal article" date="2023" name="Nucleic Acids Res.">
        <title>The hologenome of Daphnia magna reveals possible DNA methylation and microbiome-mediated evolution of the host genome.</title>
        <authorList>
            <person name="Chaturvedi A."/>
            <person name="Li X."/>
            <person name="Dhandapani V."/>
            <person name="Marshall H."/>
            <person name="Kissane S."/>
            <person name="Cuenca-Cambronero M."/>
            <person name="Asole G."/>
            <person name="Calvet F."/>
            <person name="Ruiz-Romero M."/>
            <person name="Marangio P."/>
            <person name="Guigo R."/>
            <person name="Rago D."/>
            <person name="Mirbahai L."/>
            <person name="Eastwood N."/>
            <person name="Colbourne J.K."/>
            <person name="Zhou J."/>
            <person name="Mallon E."/>
            <person name="Orsini L."/>
        </authorList>
    </citation>
    <scope>NUCLEOTIDE SEQUENCE [LARGE SCALE GENOMIC DNA]</scope>
    <source>
        <strain evidence="5">LRV0_1</strain>
    </source>
</reference>
<dbReference type="Proteomes" id="UP001234178">
    <property type="component" value="Unassembled WGS sequence"/>
</dbReference>
<evidence type="ECO:0000259" key="4">
    <source>
        <dbReference type="PROSITE" id="PS51898"/>
    </source>
</evidence>
<dbReference type="EMBL" id="JAOYFB010000041">
    <property type="protein sequence ID" value="KAK4045247.1"/>
    <property type="molecule type" value="Genomic_DNA"/>
</dbReference>
<feature type="domain" description="Tyr recombinase" evidence="4">
    <location>
        <begin position="181"/>
        <end position="310"/>
    </location>
</feature>
<evidence type="ECO:0000313" key="6">
    <source>
        <dbReference type="Proteomes" id="UP001234178"/>
    </source>
</evidence>
<keyword evidence="1" id="KW-0238">DNA-binding</keyword>
<comment type="caution">
    <text evidence="5">The sequence shown here is derived from an EMBL/GenBank/DDBJ whole genome shotgun (WGS) entry which is preliminary data.</text>
</comment>
<dbReference type="InterPro" id="IPR002104">
    <property type="entry name" value="Integrase_catalytic"/>
</dbReference>
<accession>A0ABR0B9I6</accession>
<name>A0ABR0B9I6_9CRUS</name>
<gene>
    <name evidence="5" type="ORF">OUZ56_032655</name>
</gene>
<keyword evidence="2" id="KW-0233">DNA recombination</keyword>
<dbReference type="Gene3D" id="1.10.150.130">
    <property type="match status" value="1"/>
</dbReference>
<evidence type="ECO:0000256" key="2">
    <source>
        <dbReference type="ARBA" id="ARBA00023172"/>
    </source>
</evidence>
<dbReference type="SUPFAM" id="SSF56349">
    <property type="entry name" value="DNA breaking-rejoining enzymes"/>
    <property type="match status" value="1"/>
</dbReference>
<protein>
    <recommendedName>
        <fullName evidence="4">Tyr recombinase domain-containing protein</fullName>
    </recommendedName>
</protein>
<dbReference type="InterPro" id="IPR011010">
    <property type="entry name" value="DNA_brk_join_enz"/>
</dbReference>
<sequence length="310" mass="33555">MNFRKLAAAMRAGAGALHLAAEAIDDKGAATDDEGAPPSDALAKRRADDFLTQNGRRPRQSVTPPSSAPRGRAAPAGRRVRRSVAQNAGPRWRRPRRRERDLALEPARGDGPDRKASLAYVKQRDVEGLSVRLVAKGLSVPPVIAVVQVLRGAFHEAVRDGKARINPCLGAKMPKDRRTQEVATVLRPEQQSALLRALDDHHRPLVAFALGTGLRAGELAALRREDVHADEERPFVYVRFGGAPHAPPKNGKARVVALFGMALEAARIALATRTKNPHGLLFSGDARRLPVKDAYASVGRVDICKKSSRP</sequence>
<dbReference type="PROSITE" id="PS51898">
    <property type="entry name" value="TYR_RECOMBINASE"/>
    <property type="match status" value="1"/>
</dbReference>
<feature type="compositionally biased region" description="Polar residues" evidence="3">
    <location>
        <begin position="51"/>
        <end position="63"/>
    </location>
</feature>
<organism evidence="5 6">
    <name type="scientific">Daphnia magna</name>
    <dbReference type="NCBI Taxonomy" id="35525"/>
    <lineage>
        <taxon>Eukaryota</taxon>
        <taxon>Metazoa</taxon>
        <taxon>Ecdysozoa</taxon>
        <taxon>Arthropoda</taxon>
        <taxon>Crustacea</taxon>
        <taxon>Branchiopoda</taxon>
        <taxon>Diplostraca</taxon>
        <taxon>Cladocera</taxon>
        <taxon>Anomopoda</taxon>
        <taxon>Daphniidae</taxon>
        <taxon>Daphnia</taxon>
    </lineage>
</organism>
<dbReference type="InterPro" id="IPR013762">
    <property type="entry name" value="Integrase-like_cat_sf"/>
</dbReference>